<dbReference type="GO" id="GO:0008233">
    <property type="term" value="F:peptidase activity"/>
    <property type="evidence" value="ECO:0007669"/>
    <property type="project" value="UniProtKB-KW"/>
</dbReference>
<keyword evidence="7" id="KW-0732">Signal</keyword>
<comment type="caution">
    <text evidence="5">Lacks conserved residue(s) required for the propagation of feature annotation.</text>
</comment>
<keyword evidence="3" id="KW-0378">Hydrolase</keyword>
<dbReference type="PROSITE" id="PS00137">
    <property type="entry name" value="SUBTILASE_HIS"/>
    <property type="match status" value="1"/>
</dbReference>
<keyword evidence="6" id="KW-0812">Transmembrane</keyword>
<keyword evidence="6" id="KW-0472">Membrane</keyword>
<evidence type="ECO:0000256" key="5">
    <source>
        <dbReference type="PROSITE-ProRule" id="PRU01240"/>
    </source>
</evidence>
<dbReference type="PRINTS" id="PR00723">
    <property type="entry name" value="SUBTILISIN"/>
</dbReference>
<comment type="similarity">
    <text evidence="1 5">Belongs to the peptidase S8 family.</text>
</comment>
<gene>
    <name evidence="9" type="primary">mycP</name>
    <name evidence="9" type="ORF">GCM10022223_45040</name>
</gene>
<dbReference type="Pfam" id="PF00082">
    <property type="entry name" value="Peptidase_S8"/>
    <property type="match status" value="1"/>
</dbReference>
<dbReference type="EMBL" id="BAAAZO010000009">
    <property type="protein sequence ID" value="GAA3623045.1"/>
    <property type="molecule type" value="Genomic_DNA"/>
</dbReference>
<dbReference type="InterPro" id="IPR036852">
    <property type="entry name" value="Peptidase_S8/S53_dom_sf"/>
</dbReference>
<evidence type="ECO:0000256" key="6">
    <source>
        <dbReference type="SAM" id="Phobius"/>
    </source>
</evidence>
<evidence type="ECO:0000256" key="4">
    <source>
        <dbReference type="ARBA" id="ARBA00022825"/>
    </source>
</evidence>
<evidence type="ECO:0000259" key="8">
    <source>
        <dbReference type="Pfam" id="PF00082"/>
    </source>
</evidence>
<dbReference type="SUPFAM" id="SSF52743">
    <property type="entry name" value="Subtilisin-like"/>
    <property type="match status" value="1"/>
</dbReference>
<dbReference type="GO" id="GO:0006508">
    <property type="term" value="P:proteolysis"/>
    <property type="evidence" value="ECO:0007669"/>
    <property type="project" value="UniProtKB-KW"/>
</dbReference>
<name>A0ABP6ZZ71_9ACTN</name>
<dbReference type="InterPro" id="IPR015500">
    <property type="entry name" value="Peptidase_S8_subtilisin-rel"/>
</dbReference>
<organism evidence="9 10">
    <name type="scientific">Kineosporia mesophila</name>
    <dbReference type="NCBI Taxonomy" id="566012"/>
    <lineage>
        <taxon>Bacteria</taxon>
        <taxon>Bacillati</taxon>
        <taxon>Actinomycetota</taxon>
        <taxon>Actinomycetes</taxon>
        <taxon>Kineosporiales</taxon>
        <taxon>Kineosporiaceae</taxon>
        <taxon>Kineosporia</taxon>
    </lineage>
</organism>
<keyword evidence="4" id="KW-0720">Serine protease</keyword>
<comment type="caution">
    <text evidence="9">The sequence shown here is derived from an EMBL/GenBank/DDBJ whole genome shotgun (WGS) entry which is preliminary data.</text>
</comment>
<evidence type="ECO:0000313" key="9">
    <source>
        <dbReference type="EMBL" id="GAA3623045.1"/>
    </source>
</evidence>
<evidence type="ECO:0000256" key="3">
    <source>
        <dbReference type="ARBA" id="ARBA00022801"/>
    </source>
</evidence>
<dbReference type="InterPro" id="IPR000209">
    <property type="entry name" value="Peptidase_S8/S53_dom"/>
</dbReference>
<evidence type="ECO:0000256" key="2">
    <source>
        <dbReference type="ARBA" id="ARBA00022670"/>
    </source>
</evidence>
<sequence>MRSRSAHTGLGLAAAAGLLLTATGPAMAAGSATTPDGLPPRISAVLDPQAGCAKSSKDAVTVASAAQKILMPSQAWQLSQGEGVTVAVLDTGLSKGSLPQLDGQVTPGEDIVRGGKTRRDCIGHGTFVAGLIAARPQRGTTVVGIAPQAHVYSVTVTDDNGATSPDVLAKGIDAAVRAKAQIIDVSVVSARSSAKLRTAVKNAIEHDAMVFAPAAADDQNLDGPVYPGSLPGVISVANSTTQAASDSSSTTKPMVDAVLAAPGDVVLSVGPGGGAFVGSGTAYATALVAGAAALMDAYHPGLTLAQRTRRLITTAYPASPGDPVVDPYAALSQILPGEGATALPPKVPTTQVAPLPAPDIDPVWYPSLTMAAIATIAALAALGAVITVTRGRARGWRPRAASPPVHRSI</sequence>
<dbReference type="InterPro" id="IPR022398">
    <property type="entry name" value="Peptidase_S8_His-AS"/>
</dbReference>
<dbReference type="PROSITE" id="PS51892">
    <property type="entry name" value="SUBTILASE"/>
    <property type="match status" value="1"/>
</dbReference>
<dbReference type="PANTHER" id="PTHR43806:SF11">
    <property type="entry name" value="CEREVISIN-RELATED"/>
    <property type="match status" value="1"/>
</dbReference>
<proteinExistence type="inferred from homology"/>
<reference evidence="10" key="1">
    <citation type="journal article" date="2019" name="Int. J. Syst. Evol. Microbiol.">
        <title>The Global Catalogue of Microorganisms (GCM) 10K type strain sequencing project: providing services to taxonomists for standard genome sequencing and annotation.</title>
        <authorList>
            <consortium name="The Broad Institute Genomics Platform"/>
            <consortium name="The Broad Institute Genome Sequencing Center for Infectious Disease"/>
            <person name="Wu L."/>
            <person name="Ma J."/>
        </authorList>
    </citation>
    <scope>NUCLEOTIDE SEQUENCE [LARGE SCALE GENOMIC DNA]</scope>
    <source>
        <strain evidence="10">JCM 16902</strain>
    </source>
</reference>
<evidence type="ECO:0000313" key="10">
    <source>
        <dbReference type="Proteomes" id="UP001501074"/>
    </source>
</evidence>
<keyword evidence="10" id="KW-1185">Reference proteome</keyword>
<keyword evidence="6" id="KW-1133">Transmembrane helix</keyword>
<feature type="domain" description="Peptidase S8/S53" evidence="8">
    <location>
        <begin position="81"/>
        <end position="315"/>
    </location>
</feature>
<dbReference type="Gene3D" id="3.40.50.200">
    <property type="entry name" value="Peptidase S8/S53 domain"/>
    <property type="match status" value="1"/>
</dbReference>
<keyword evidence="2 9" id="KW-0645">Protease</keyword>
<dbReference type="RefSeq" id="WP_231481278.1">
    <property type="nucleotide sequence ID" value="NZ_BAAAZO010000009.1"/>
</dbReference>
<protein>
    <submittedName>
        <fullName evidence="9">Type VII secretion-associated serine protease mycosin</fullName>
    </submittedName>
</protein>
<dbReference type="Proteomes" id="UP001501074">
    <property type="component" value="Unassembled WGS sequence"/>
</dbReference>
<accession>A0ABP6ZZ71</accession>
<dbReference type="InterPro" id="IPR050131">
    <property type="entry name" value="Peptidase_S8_subtilisin-like"/>
</dbReference>
<feature type="transmembrane region" description="Helical" evidence="6">
    <location>
        <begin position="363"/>
        <end position="389"/>
    </location>
</feature>
<feature type="signal peptide" evidence="7">
    <location>
        <begin position="1"/>
        <end position="28"/>
    </location>
</feature>
<evidence type="ECO:0000256" key="7">
    <source>
        <dbReference type="SAM" id="SignalP"/>
    </source>
</evidence>
<evidence type="ECO:0000256" key="1">
    <source>
        <dbReference type="ARBA" id="ARBA00011073"/>
    </source>
</evidence>
<dbReference type="PANTHER" id="PTHR43806">
    <property type="entry name" value="PEPTIDASE S8"/>
    <property type="match status" value="1"/>
</dbReference>
<feature type="chain" id="PRO_5045085714" evidence="7">
    <location>
        <begin position="29"/>
        <end position="409"/>
    </location>
</feature>